<dbReference type="Gene3D" id="3.30.450.40">
    <property type="match status" value="1"/>
</dbReference>
<dbReference type="Proteomes" id="UP000199494">
    <property type="component" value="Unassembled WGS sequence"/>
</dbReference>
<keyword evidence="1" id="KW-0805">Transcription regulation</keyword>
<proteinExistence type="predicted"/>
<name>A0A1G6RJH7_9PSEU</name>
<gene>
    <name evidence="3" type="ORF">SAMN05421630_105325</name>
</gene>
<dbReference type="PROSITE" id="PS50921">
    <property type="entry name" value="ANTAR"/>
    <property type="match status" value="1"/>
</dbReference>
<keyword evidence="4" id="KW-1185">Reference proteome</keyword>
<dbReference type="Gene3D" id="1.10.10.10">
    <property type="entry name" value="Winged helix-like DNA-binding domain superfamily/Winged helix DNA-binding domain"/>
    <property type="match status" value="1"/>
</dbReference>
<dbReference type="SMART" id="SM01012">
    <property type="entry name" value="ANTAR"/>
    <property type="match status" value="1"/>
</dbReference>
<dbReference type="InterPro" id="IPR029016">
    <property type="entry name" value="GAF-like_dom_sf"/>
</dbReference>
<evidence type="ECO:0000313" key="3">
    <source>
        <dbReference type="EMBL" id="SDD04591.1"/>
    </source>
</evidence>
<evidence type="ECO:0000313" key="4">
    <source>
        <dbReference type="Proteomes" id="UP000199494"/>
    </source>
</evidence>
<dbReference type="InterPro" id="IPR011006">
    <property type="entry name" value="CheY-like_superfamily"/>
</dbReference>
<dbReference type="EMBL" id="FMZE01000005">
    <property type="protein sequence ID" value="SDD04591.1"/>
    <property type="molecule type" value="Genomic_DNA"/>
</dbReference>
<organism evidence="3 4">
    <name type="scientific">Prauserella marina</name>
    <dbReference type="NCBI Taxonomy" id="530584"/>
    <lineage>
        <taxon>Bacteria</taxon>
        <taxon>Bacillati</taxon>
        <taxon>Actinomycetota</taxon>
        <taxon>Actinomycetes</taxon>
        <taxon>Pseudonocardiales</taxon>
        <taxon>Pseudonocardiaceae</taxon>
        <taxon>Prauserella</taxon>
    </lineage>
</organism>
<dbReference type="GO" id="GO:0003723">
    <property type="term" value="F:RNA binding"/>
    <property type="evidence" value="ECO:0007669"/>
    <property type="project" value="InterPro"/>
</dbReference>
<dbReference type="PIRSF" id="PIRSF036625">
    <property type="entry name" value="GAF_ANTAR"/>
    <property type="match status" value="1"/>
</dbReference>
<dbReference type="STRING" id="530584.SAMN05421630_105325"/>
<dbReference type="AlphaFoldDB" id="A0A1G6RJH7"/>
<dbReference type="SUPFAM" id="SSF55781">
    <property type="entry name" value="GAF domain-like"/>
    <property type="match status" value="1"/>
</dbReference>
<accession>A0A1G6RJH7</accession>
<protein>
    <submittedName>
        <fullName evidence="3">ANTAR domain-containing protein</fullName>
    </submittedName>
</protein>
<evidence type="ECO:0000256" key="2">
    <source>
        <dbReference type="ARBA" id="ARBA00023163"/>
    </source>
</evidence>
<reference evidence="3 4" key="1">
    <citation type="submission" date="2016-10" db="EMBL/GenBank/DDBJ databases">
        <authorList>
            <person name="de Groot N.N."/>
        </authorList>
    </citation>
    <scope>NUCLEOTIDE SEQUENCE [LARGE SCALE GENOMIC DNA]</scope>
    <source>
        <strain evidence="3 4">CGMCC 4.5506</strain>
    </source>
</reference>
<dbReference type="InterPro" id="IPR012074">
    <property type="entry name" value="GAF_ANTAR"/>
</dbReference>
<dbReference type="InterPro" id="IPR036388">
    <property type="entry name" value="WH-like_DNA-bd_sf"/>
</dbReference>
<keyword evidence="2" id="KW-0804">Transcription</keyword>
<dbReference type="InterPro" id="IPR005561">
    <property type="entry name" value="ANTAR"/>
</dbReference>
<dbReference type="SUPFAM" id="SSF52172">
    <property type="entry name" value="CheY-like"/>
    <property type="match status" value="1"/>
</dbReference>
<evidence type="ECO:0000256" key="1">
    <source>
        <dbReference type="ARBA" id="ARBA00023015"/>
    </source>
</evidence>
<dbReference type="Pfam" id="PF03861">
    <property type="entry name" value="ANTAR"/>
    <property type="match status" value="1"/>
</dbReference>
<sequence length="252" mass="26151">MLGDGMLWLAEAMTELADALDAGVGDADYATAVTARLTELVGPLEAGILLADESGSLTIGAAGSQRAARLLAAETRLAEGPCTSGFADGGELRRGFLPALTARWPRYCLAATDAGYRTVTVLPVRRQDAVLGAVVFLGAEGEQIGDDEYALAAVLVRLAAIGILDRRALNAGAEKADQLQRALDSRVLIEQAKGALAARLGVSPSAAFELLRGFARRNRILLADVAGQVVDGVLTDDDLRAGKNSKAAQHSG</sequence>